<accession>A0A6C2YS76</accession>
<feature type="transmembrane region" description="Helical" evidence="1">
    <location>
        <begin position="87"/>
        <end position="105"/>
    </location>
</feature>
<name>A0A6C2YS76_9BACT</name>
<evidence type="ECO:0000256" key="1">
    <source>
        <dbReference type="SAM" id="Phobius"/>
    </source>
</evidence>
<organism evidence="2">
    <name type="scientific">Tuwongella immobilis</name>
    <dbReference type="NCBI Taxonomy" id="692036"/>
    <lineage>
        <taxon>Bacteria</taxon>
        <taxon>Pseudomonadati</taxon>
        <taxon>Planctomycetota</taxon>
        <taxon>Planctomycetia</taxon>
        <taxon>Gemmatales</taxon>
        <taxon>Gemmataceae</taxon>
        <taxon>Tuwongella</taxon>
    </lineage>
</organism>
<dbReference type="InterPro" id="IPR046487">
    <property type="entry name" value="DUF6580"/>
</dbReference>
<keyword evidence="3" id="KW-1185">Reference proteome</keyword>
<gene>
    <name evidence="2" type="ORF">GMBLW1_46730</name>
</gene>
<dbReference type="Pfam" id="PF20221">
    <property type="entry name" value="DUF6580"/>
    <property type="match status" value="1"/>
</dbReference>
<feature type="transmembrane region" description="Helical" evidence="1">
    <location>
        <begin position="164"/>
        <end position="187"/>
    </location>
</feature>
<evidence type="ECO:0000313" key="3">
    <source>
        <dbReference type="Proteomes" id="UP000464378"/>
    </source>
</evidence>
<feature type="transmembrane region" description="Helical" evidence="1">
    <location>
        <begin position="117"/>
        <end position="137"/>
    </location>
</feature>
<keyword evidence="1" id="KW-0812">Transmembrane</keyword>
<keyword evidence="1" id="KW-1133">Transmembrane helix</keyword>
<evidence type="ECO:0000313" key="2">
    <source>
        <dbReference type="EMBL" id="VIP04520.1"/>
    </source>
</evidence>
<dbReference type="KEGG" id="tim:GMBLW1_46730"/>
<sequence>MSGSTNPQSPSPPVARFDGWMLARIGIVLLGVAFVVWSRLNPVADNFSPMGAFAILCGATFYNPLLGMVVAFSAALISDSFIQYHDLMPATYLSFMLYLLMGRLVRSQTDFKQMVAAAFLGGLQFFIITNLAMWWYYYPRDWAGLVNCFELAIPFYRMTLASDFGFVALLFAAKQALFAALPALAAAQTSTDSPQAIQS</sequence>
<dbReference type="InParanoid" id="A0A6C2YS76"/>
<dbReference type="Proteomes" id="UP000464378">
    <property type="component" value="Chromosome"/>
</dbReference>
<evidence type="ECO:0008006" key="4">
    <source>
        <dbReference type="Google" id="ProtNLM"/>
    </source>
</evidence>
<protein>
    <recommendedName>
        <fullName evidence="4">Rod shape-determining protein MreD</fullName>
    </recommendedName>
</protein>
<feature type="transmembrane region" description="Helical" evidence="1">
    <location>
        <begin position="52"/>
        <end position="75"/>
    </location>
</feature>
<feature type="transmembrane region" description="Helical" evidence="1">
    <location>
        <begin position="20"/>
        <end position="40"/>
    </location>
</feature>
<reference evidence="2" key="1">
    <citation type="submission" date="2019-04" db="EMBL/GenBank/DDBJ databases">
        <authorList>
            <consortium name="Science for Life Laboratories"/>
        </authorList>
    </citation>
    <scope>NUCLEOTIDE SEQUENCE</scope>
    <source>
        <strain evidence="2">MBLW1</strain>
    </source>
</reference>
<dbReference type="EMBL" id="LR586016">
    <property type="protein sequence ID" value="VIP04520.1"/>
    <property type="molecule type" value="Genomic_DNA"/>
</dbReference>
<dbReference type="AlphaFoldDB" id="A0A6C2YS76"/>
<proteinExistence type="predicted"/>
<dbReference type="RefSeq" id="WP_162659594.1">
    <property type="nucleotide sequence ID" value="NZ_LR593887.1"/>
</dbReference>
<dbReference type="EMBL" id="LR593887">
    <property type="protein sequence ID" value="VTS06402.1"/>
    <property type="molecule type" value="Genomic_DNA"/>
</dbReference>
<keyword evidence="1" id="KW-0472">Membrane</keyword>